<keyword evidence="5" id="KW-1185">Reference proteome</keyword>
<feature type="region of interest" description="Disordered" evidence="1">
    <location>
        <begin position="95"/>
        <end position="138"/>
    </location>
</feature>
<keyword evidence="2" id="KW-1133">Transmembrane helix</keyword>
<dbReference type="AlphaFoldDB" id="A0A834R3N7"/>
<evidence type="ECO:0000313" key="3">
    <source>
        <dbReference type="EMBL" id="KAF7489079.1"/>
    </source>
</evidence>
<evidence type="ECO:0000313" key="5">
    <source>
        <dbReference type="Proteomes" id="UP000070412"/>
    </source>
</evidence>
<reference evidence="5" key="1">
    <citation type="journal article" date="2020" name="PLoS Negl. Trop. Dis.">
        <title>High-quality nuclear genome for Sarcoptes scabiei-A critical resource for a neglected parasite.</title>
        <authorList>
            <person name="Korhonen P.K."/>
            <person name="Gasser R.B."/>
            <person name="Ma G."/>
            <person name="Wang T."/>
            <person name="Stroehlein A.J."/>
            <person name="Young N.D."/>
            <person name="Ang C.S."/>
            <person name="Fernando D.D."/>
            <person name="Lu H.C."/>
            <person name="Taylor S."/>
            <person name="Reynolds S.L."/>
            <person name="Mofiz E."/>
            <person name="Najaraj S.H."/>
            <person name="Gowda H."/>
            <person name="Madugundu A."/>
            <person name="Renuse S."/>
            <person name="Holt D."/>
            <person name="Pandey A."/>
            <person name="Papenfuss A.T."/>
            <person name="Fischer K."/>
        </authorList>
    </citation>
    <scope>NUCLEOTIDE SEQUENCE [LARGE SCALE GENOMIC DNA]</scope>
</reference>
<keyword evidence="2" id="KW-0472">Membrane</keyword>
<reference evidence="4" key="3">
    <citation type="submission" date="2022-06" db="UniProtKB">
        <authorList>
            <consortium name="EnsemblMetazoa"/>
        </authorList>
    </citation>
    <scope>IDENTIFICATION</scope>
</reference>
<dbReference type="Proteomes" id="UP000070412">
    <property type="component" value="Unassembled WGS sequence"/>
</dbReference>
<feature type="compositionally biased region" description="Low complexity" evidence="1">
    <location>
        <begin position="63"/>
        <end position="83"/>
    </location>
</feature>
<proteinExistence type="predicted"/>
<feature type="transmembrane region" description="Helical" evidence="2">
    <location>
        <begin position="12"/>
        <end position="33"/>
    </location>
</feature>
<name>A0A834R3N7_SARSC</name>
<reference evidence="3" key="2">
    <citation type="submission" date="2020-01" db="EMBL/GenBank/DDBJ databases">
        <authorList>
            <person name="Korhonen P.K.K."/>
            <person name="Guangxu M.G."/>
            <person name="Wang T.W."/>
            <person name="Stroehlein A.J.S."/>
            <person name="Young N.D."/>
            <person name="Ang C.-S.A."/>
            <person name="Fernando D.W.F."/>
            <person name="Lu H.L."/>
            <person name="Taylor S.T."/>
            <person name="Ehtesham M.E.M."/>
            <person name="Najaraj S.H.N."/>
            <person name="Harsha G.H.G."/>
            <person name="Madugundu A.M."/>
            <person name="Renuse S.R."/>
            <person name="Holt D.H."/>
            <person name="Pandey A.P."/>
            <person name="Papenfuss A.P."/>
            <person name="Gasser R.B.G."/>
            <person name="Fischer K.F."/>
        </authorList>
    </citation>
    <scope>NUCLEOTIDE SEQUENCE</scope>
    <source>
        <strain evidence="3">SSS_KF_BRIS2020</strain>
    </source>
</reference>
<sequence length="289" mass="32160">MLRSRIIGSSSSSSIISVLSQLFSILIILGLLFQIDLPSPILWPYVICSRFTSSSQSNGTIVRSRGYSSGRHSPRSSSSSSSSGVLMFHHNYNHHHHHNHHRSNSSIPLMSSKHSSSSSSSSSTSSMTTSSSSSSLLMPSISSTPIAQRHAAKVRGSINCMLAIFGEIAWCNQTYYQSLTHLIVKGYRKESKVYRKQFCCGHWSRERCIFNAAYRKCDLETYEKIREDAGSLIETNRYASAINCDEYEHNAPVCGGSYPRAFAMISLSILSSLIWTISILIIEPFRLLN</sequence>
<dbReference type="EnsemblMetazoa" id="SSS_7469s_mrna">
    <property type="protein sequence ID" value="KAF7489079.1"/>
    <property type="gene ID" value="SSS_7469"/>
</dbReference>
<evidence type="ECO:0000313" key="4">
    <source>
        <dbReference type="EnsemblMetazoa" id="KAF7489079.1"/>
    </source>
</evidence>
<feature type="region of interest" description="Disordered" evidence="1">
    <location>
        <begin position="56"/>
        <end position="83"/>
    </location>
</feature>
<protein>
    <submittedName>
        <fullName evidence="3 4">Uncharacterized protein</fullName>
    </submittedName>
</protein>
<dbReference type="EMBL" id="WVUK01000065">
    <property type="protein sequence ID" value="KAF7489079.1"/>
    <property type="molecule type" value="Genomic_DNA"/>
</dbReference>
<gene>
    <name evidence="3" type="ORF">SSS_7469</name>
</gene>
<feature type="transmembrane region" description="Helical" evidence="2">
    <location>
        <begin position="261"/>
        <end position="282"/>
    </location>
</feature>
<keyword evidence="2" id="KW-0812">Transmembrane</keyword>
<organism evidence="3">
    <name type="scientific">Sarcoptes scabiei</name>
    <name type="common">Itch mite</name>
    <name type="synonym">Acarus scabiei</name>
    <dbReference type="NCBI Taxonomy" id="52283"/>
    <lineage>
        <taxon>Eukaryota</taxon>
        <taxon>Metazoa</taxon>
        <taxon>Ecdysozoa</taxon>
        <taxon>Arthropoda</taxon>
        <taxon>Chelicerata</taxon>
        <taxon>Arachnida</taxon>
        <taxon>Acari</taxon>
        <taxon>Acariformes</taxon>
        <taxon>Sarcoptiformes</taxon>
        <taxon>Astigmata</taxon>
        <taxon>Psoroptidia</taxon>
        <taxon>Sarcoptoidea</taxon>
        <taxon>Sarcoptidae</taxon>
        <taxon>Sarcoptinae</taxon>
        <taxon>Sarcoptes</taxon>
    </lineage>
</organism>
<dbReference type="OrthoDB" id="6511520at2759"/>
<evidence type="ECO:0000256" key="1">
    <source>
        <dbReference type="SAM" id="MobiDB-lite"/>
    </source>
</evidence>
<evidence type="ECO:0000256" key="2">
    <source>
        <dbReference type="SAM" id="Phobius"/>
    </source>
</evidence>
<feature type="compositionally biased region" description="Low complexity" evidence="1">
    <location>
        <begin position="105"/>
        <end position="138"/>
    </location>
</feature>
<accession>A0A834R3N7</accession>